<keyword evidence="4" id="KW-0732">Signal</keyword>
<dbReference type="Gene3D" id="2.60.40.10">
    <property type="entry name" value="Immunoglobulins"/>
    <property type="match status" value="1"/>
</dbReference>
<evidence type="ECO:0000256" key="4">
    <source>
        <dbReference type="SAM" id="SignalP"/>
    </source>
</evidence>
<dbReference type="SUPFAM" id="SSF48208">
    <property type="entry name" value="Six-hairpin glycosidases"/>
    <property type="match status" value="1"/>
</dbReference>
<dbReference type="EMBL" id="JAMXLR010000020">
    <property type="protein sequence ID" value="MCO6043280.1"/>
    <property type="molecule type" value="Genomic_DNA"/>
</dbReference>
<sequence>MRFSTYFAPISLALALSVANPGLAEESPANASTPPAPSGLSCEFLRSPERTVIYDPEPEFAWRCGAGFNAYAQSAYRIKLQRTDLPEQDPQTLLWDSGRVASDQSINIKYGGSPLAAGGRYEWRVQSWNSQGEPSAWSDPQAFKMADEPSPLATSRYEVEASAESPTRVVELEAGEYLADFGRSAFGFLKLRFPTTTRESHTLSVRFGEKLKNGHIDHHPGGSIRSYLVKVQVPKGTTEFTIRPPLDDRNTSGSAIRLPESVGVVAPFRYAEVSGLPTPLESTHLDRVRFDYPFDESASSFDSSDDTLNAIWQLCKYSIRATTFCGVYIDGDRERIPYEADAYINQLCHYNVDSEYALARHSHEYLLHHPTWPTEWKQHSILMAWEDFLYTGNSESMQHHYNLLRREKLLLFAERPDGLLDTSEEGFRDIVDWPAGERDHYDMCDVNTVVNAFHYATLIRMSSIAEVLGKSEDSELFERKAESLKLEFNRQFWDEERGLYVDGLGSQHCSLHANLFPLAFDLVPVDRVDSVVAFLEAQGMRCSVYPAQYLLEGLYTNDQSEQALSLLCSKKKRSWYNMIRAGSTITLEAWDREYKPNLDWNHAWGAAPANLIPRYLVGVRPVEPGFRKFVVQPRPGSLESFSAKVPSIRGAIEVSYSASGDGYKLKVAVPGNSTARVGLPLLAGKPPVHVTHNGKPIELRSEGQHCWIEEVAPGTHVFDASLTAPQASQVLRTRTLNLLTKNR</sequence>
<dbReference type="GO" id="GO:0005975">
    <property type="term" value="P:carbohydrate metabolic process"/>
    <property type="evidence" value="ECO:0007669"/>
    <property type="project" value="InterPro"/>
</dbReference>
<reference evidence="7" key="1">
    <citation type="submission" date="2022-06" db="EMBL/GenBank/DDBJ databases">
        <title>Aeoliella straminimaris, a novel planctomycete from sediments.</title>
        <authorList>
            <person name="Vitorino I.R."/>
            <person name="Lage O.M."/>
        </authorList>
    </citation>
    <scope>NUCLEOTIDE SEQUENCE</scope>
    <source>
        <strain evidence="7">ICT_H6.2</strain>
    </source>
</reference>
<evidence type="ECO:0000256" key="1">
    <source>
        <dbReference type="ARBA" id="ARBA00001445"/>
    </source>
</evidence>
<feature type="domain" description="Alpha-L-rhamnosidase six-hairpin glycosidase" evidence="5">
    <location>
        <begin position="297"/>
        <end position="615"/>
    </location>
</feature>
<feature type="chain" id="PRO_5040763815" description="alpha-L-rhamnosidase" evidence="4">
    <location>
        <begin position="25"/>
        <end position="743"/>
    </location>
</feature>
<organism evidence="7 8">
    <name type="scientific">Aeoliella straminimaris</name>
    <dbReference type="NCBI Taxonomy" id="2954799"/>
    <lineage>
        <taxon>Bacteria</taxon>
        <taxon>Pseudomonadati</taxon>
        <taxon>Planctomycetota</taxon>
        <taxon>Planctomycetia</taxon>
        <taxon>Pirellulales</taxon>
        <taxon>Lacipirellulaceae</taxon>
        <taxon>Aeoliella</taxon>
    </lineage>
</organism>
<proteinExistence type="predicted"/>
<dbReference type="Pfam" id="PF25788">
    <property type="entry name" value="Ig_Rha78A_N"/>
    <property type="match status" value="1"/>
</dbReference>
<keyword evidence="8" id="KW-1185">Reference proteome</keyword>
<dbReference type="PANTHER" id="PTHR33307">
    <property type="entry name" value="ALPHA-RHAMNOSIDASE (EUROFUNG)"/>
    <property type="match status" value="1"/>
</dbReference>
<dbReference type="Pfam" id="PF17390">
    <property type="entry name" value="Bac_rhamnosid_C"/>
    <property type="match status" value="1"/>
</dbReference>
<dbReference type="InterPro" id="IPR035398">
    <property type="entry name" value="Bac_rhamnosid_C"/>
</dbReference>
<name>A0A9X2F6P9_9BACT</name>
<comment type="caution">
    <text evidence="7">The sequence shown here is derived from an EMBL/GenBank/DDBJ whole genome shotgun (WGS) entry which is preliminary data.</text>
</comment>
<dbReference type="PANTHER" id="PTHR33307:SF6">
    <property type="entry name" value="ALPHA-RHAMNOSIDASE (EUROFUNG)-RELATED"/>
    <property type="match status" value="1"/>
</dbReference>
<dbReference type="InterPro" id="IPR008928">
    <property type="entry name" value="6-hairpin_glycosidase_sf"/>
</dbReference>
<keyword evidence="3 7" id="KW-0378">Hydrolase</keyword>
<evidence type="ECO:0000313" key="7">
    <source>
        <dbReference type="EMBL" id="MCO6043280.1"/>
    </source>
</evidence>
<feature type="signal peptide" evidence="4">
    <location>
        <begin position="1"/>
        <end position="24"/>
    </location>
</feature>
<dbReference type="Gene3D" id="2.60.120.260">
    <property type="entry name" value="Galactose-binding domain-like"/>
    <property type="match status" value="1"/>
</dbReference>
<dbReference type="Pfam" id="PF17389">
    <property type="entry name" value="Bac_rhamnosid6H"/>
    <property type="match status" value="1"/>
</dbReference>
<dbReference type="RefSeq" id="WP_252851383.1">
    <property type="nucleotide sequence ID" value="NZ_JAMXLR010000020.1"/>
</dbReference>
<dbReference type="EC" id="3.2.1.40" evidence="2"/>
<dbReference type="Proteomes" id="UP001155241">
    <property type="component" value="Unassembled WGS sequence"/>
</dbReference>
<gene>
    <name evidence="7" type="ORF">NG895_05120</name>
</gene>
<evidence type="ECO:0000256" key="2">
    <source>
        <dbReference type="ARBA" id="ARBA00012652"/>
    </source>
</evidence>
<evidence type="ECO:0000259" key="6">
    <source>
        <dbReference type="Pfam" id="PF17390"/>
    </source>
</evidence>
<dbReference type="Gene3D" id="2.60.420.10">
    <property type="entry name" value="Maltose phosphorylase, domain 3"/>
    <property type="match status" value="1"/>
</dbReference>
<dbReference type="InterPro" id="IPR013783">
    <property type="entry name" value="Ig-like_fold"/>
</dbReference>
<evidence type="ECO:0000259" key="5">
    <source>
        <dbReference type="Pfam" id="PF17389"/>
    </source>
</evidence>
<dbReference type="AlphaFoldDB" id="A0A9X2F6P9"/>
<protein>
    <recommendedName>
        <fullName evidence="2">alpha-L-rhamnosidase</fullName>
        <ecNumber evidence="2">3.2.1.40</ecNumber>
    </recommendedName>
</protein>
<feature type="domain" description="Alpha-L-rhamnosidase C-terminal" evidence="6">
    <location>
        <begin position="618"/>
        <end position="684"/>
    </location>
</feature>
<evidence type="ECO:0000313" key="8">
    <source>
        <dbReference type="Proteomes" id="UP001155241"/>
    </source>
</evidence>
<dbReference type="InterPro" id="IPR035396">
    <property type="entry name" value="Bac_rhamnosid6H"/>
</dbReference>
<dbReference type="Gene3D" id="1.50.10.10">
    <property type="match status" value="1"/>
</dbReference>
<comment type="catalytic activity">
    <reaction evidence="1">
        <text>Hydrolysis of terminal non-reducing alpha-L-rhamnose residues in alpha-L-rhamnosides.</text>
        <dbReference type="EC" id="3.2.1.40"/>
    </reaction>
</comment>
<dbReference type="GO" id="GO:0030596">
    <property type="term" value="F:alpha-L-rhamnosidase activity"/>
    <property type="evidence" value="ECO:0007669"/>
    <property type="project" value="UniProtKB-EC"/>
</dbReference>
<accession>A0A9X2F6P9</accession>
<dbReference type="InterPro" id="IPR012341">
    <property type="entry name" value="6hp_glycosidase-like_sf"/>
</dbReference>
<dbReference type="InterPro" id="IPR016007">
    <property type="entry name" value="Alpha_rhamnosid"/>
</dbReference>
<evidence type="ECO:0000256" key="3">
    <source>
        <dbReference type="ARBA" id="ARBA00022801"/>
    </source>
</evidence>